<keyword evidence="1 2" id="KW-0238">DNA-binding</keyword>
<evidence type="ECO:0000313" key="7">
    <source>
        <dbReference type="Proteomes" id="UP000051521"/>
    </source>
</evidence>
<dbReference type="RefSeq" id="WP_008473968.1">
    <property type="nucleotide sequence ID" value="NZ_AYZO01000004.1"/>
</dbReference>
<dbReference type="Gene3D" id="1.10.357.10">
    <property type="entry name" value="Tetracycline Repressor, domain 2"/>
    <property type="match status" value="1"/>
</dbReference>
<dbReference type="Proteomes" id="UP000051521">
    <property type="component" value="Unassembled WGS sequence"/>
</dbReference>
<accession>I7KQ18</accession>
<dbReference type="PROSITE" id="PS50977">
    <property type="entry name" value="HTH_TETR_2"/>
    <property type="match status" value="1"/>
</dbReference>
<dbReference type="STRING" id="1423751.FC38_GL001294"/>
<sequence length="198" mass="22491">MARKKEISREKILEVAYKMAITSGMDGMTARSIAKMGHFSTQPLYLEFENMEEIKNEVLNRISKDLQEDILQKEFTGQPLIDLDLSYITYAEKHTKLFKAMFVDGKFGSKVIAKALKELGIEKLQLQFPDADFDQKKIEQIVTVNWITTIGMAALIVNQIASFSQEQIVNVLNAQVHEAMVNDDYALDNKNNPLAVED</sequence>
<keyword evidence="7" id="KW-1185">Reference proteome</keyword>
<feature type="DNA-binding region" description="H-T-H motif" evidence="2">
    <location>
        <begin position="29"/>
        <end position="48"/>
    </location>
</feature>
<dbReference type="EMBL" id="AYZO01000004">
    <property type="protein sequence ID" value="KRN14217.1"/>
    <property type="molecule type" value="Genomic_DNA"/>
</dbReference>
<dbReference type="Proteomes" id="UP000009326">
    <property type="component" value="Unassembled WGS sequence"/>
</dbReference>
<evidence type="ECO:0000256" key="1">
    <source>
        <dbReference type="ARBA" id="ARBA00023125"/>
    </source>
</evidence>
<dbReference type="OrthoDB" id="66596at2"/>
<proteinExistence type="predicted"/>
<dbReference type="PATRIC" id="fig|1423751.3.peg.1337"/>
<evidence type="ECO:0000313" key="4">
    <source>
        <dbReference type="EMBL" id="CCI87674.1"/>
    </source>
</evidence>
<dbReference type="GO" id="GO:0003677">
    <property type="term" value="F:DNA binding"/>
    <property type="evidence" value="ECO:0007669"/>
    <property type="project" value="UniProtKB-UniRule"/>
</dbReference>
<evidence type="ECO:0000259" key="3">
    <source>
        <dbReference type="PROSITE" id="PS50977"/>
    </source>
</evidence>
<evidence type="ECO:0000256" key="2">
    <source>
        <dbReference type="PROSITE-ProRule" id="PRU00335"/>
    </source>
</evidence>
<feature type="domain" description="HTH tetR-type" evidence="3">
    <location>
        <begin position="6"/>
        <end position="66"/>
    </location>
</feature>
<protein>
    <submittedName>
        <fullName evidence="4">Transcriptional regulator</fullName>
    </submittedName>
</protein>
<evidence type="ECO:0000313" key="5">
    <source>
        <dbReference type="EMBL" id="KRN14217.1"/>
    </source>
</evidence>
<dbReference type="InterPro" id="IPR009057">
    <property type="entry name" value="Homeodomain-like_sf"/>
</dbReference>
<dbReference type="EMBL" id="CAKC01000086">
    <property type="protein sequence ID" value="CCI87674.1"/>
    <property type="molecule type" value="Genomic_DNA"/>
</dbReference>
<gene>
    <name evidence="4" type="ORF">BN52_09740</name>
    <name evidence="5" type="ORF">FC38_GL001294</name>
</gene>
<evidence type="ECO:0000313" key="6">
    <source>
        <dbReference type="Proteomes" id="UP000009326"/>
    </source>
</evidence>
<dbReference type="SUPFAM" id="SSF46689">
    <property type="entry name" value="Homeodomain-like"/>
    <property type="match status" value="1"/>
</dbReference>
<name>I7KQ18_9LACO</name>
<dbReference type="AlphaFoldDB" id="I7KQ18"/>
<comment type="caution">
    <text evidence="4">The sequence shown here is derived from an EMBL/GenBank/DDBJ whole genome shotgun (WGS) entry which is preliminary data.</text>
</comment>
<reference evidence="4 6" key="1">
    <citation type="submission" date="2012-06" db="EMBL/GenBank/DDBJ databases">
        <title>Draft genome sequence of Lactobacillus gigeriorum CRBIP 24.85T, isolated from chicken crop.</title>
        <authorList>
            <person name="Cousin S."/>
            <person name="Ma L."/>
            <person name="Creno S."/>
            <person name="Clermont D."/>
            <person name="Loux V."/>
            <person name="Bizet C."/>
            <person name="Bouchier C."/>
        </authorList>
    </citation>
    <scope>NUCLEOTIDE SEQUENCE [LARGE SCALE GENOMIC DNA]</scope>
    <source>
        <strain evidence="6">CRBIP 24.85T</strain>
        <strain evidence="4">Type strain: CRBIP 24.85</strain>
    </source>
</reference>
<organism evidence="4 6">
    <name type="scientific">Lactobacillus gigeriorum DSM 23908 = CRBIP 24.85</name>
    <dbReference type="NCBI Taxonomy" id="1423751"/>
    <lineage>
        <taxon>Bacteria</taxon>
        <taxon>Bacillati</taxon>
        <taxon>Bacillota</taxon>
        <taxon>Bacilli</taxon>
        <taxon>Lactobacillales</taxon>
        <taxon>Lactobacillaceae</taxon>
        <taxon>Lactobacillus</taxon>
    </lineage>
</organism>
<dbReference type="InterPro" id="IPR001647">
    <property type="entry name" value="HTH_TetR"/>
</dbReference>
<reference evidence="5 7" key="2">
    <citation type="journal article" date="2015" name="Genome Announc.">
        <title>Expanding the biotechnology potential of lactobacilli through comparative genomics of 213 strains and associated genera.</title>
        <authorList>
            <person name="Sun Z."/>
            <person name="Harris H.M."/>
            <person name="McCann A."/>
            <person name="Guo C."/>
            <person name="Argimon S."/>
            <person name="Zhang W."/>
            <person name="Yang X."/>
            <person name="Jeffery I.B."/>
            <person name="Cooney J.C."/>
            <person name="Kagawa T.F."/>
            <person name="Liu W."/>
            <person name="Song Y."/>
            <person name="Salvetti E."/>
            <person name="Wrobel A."/>
            <person name="Rasinkangas P."/>
            <person name="Parkhill J."/>
            <person name="Rea M.C."/>
            <person name="O'Sullivan O."/>
            <person name="Ritari J."/>
            <person name="Douillard F.P."/>
            <person name="Paul Ross R."/>
            <person name="Yang R."/>
            <person name="Briner A.E."/>
            <person name="Felis G.E."/>
            <person name="de Vos W.M."/>
            <person name="Barrangou R."/>
            <person name="Klaenhammer T.R."/>
            <person name="Caufield P.W."/>
            <person name="Cui Y."/>
            <person name="Zhang H."/>
            <person name="O'Toole P.W."/>
        </authorList>
    </citation>
    <scope>NUCLEOTIDE SEQUENCE [LARGE SCALE GENOMIC DNA]</scope>
    <source>
        <strain evidence="5 7">DSM 23908</strain>
    </source>
</reference>